<dbReference type="Proteomes" id="UP000218896">
    <property type="component" value="Unassembled WGS sequence"/>
</dbReference>
<keyword evidence="5" id="KW-1185">Reference proteome</keyword>
<gene>
    <name evidence="4" type="ORF">CK501_01080</name>
</gene>
<evidence type="ECO:0000256" key="2">
    <source>
        <dbReference type="PROSITE-ProRule" id="PRU00335"/>
    </source>
</evidence>
<dbReference type="PRINTS" id="PR00455">
    <property type="entry name" value="HTHTETR"/>
</dbReference>
<dbReference type="PROSITE" id="PS50977">
    <property type="entry name" value="HTH_TETR_2"/>
    <property type="match status" value="1"/>
</dbReference>
<accession>A0A2A2FAS1</accession>
<name>A0A2A2FAS1_9GAMM</name>
<reference evidence="4 5" key="1">
    <citation type="submission" date="2017-08" db="EMBL/GenBank/DDBJ databases">
        <title>Halovibrio sewagensis sp. nov., isolated from wastewater of high salinity.</title>
        <authorList>
            <person name="Dong X."/>
            <person name="Zhang G."/>
        </authorList>
    </citation>
    <scope>NUCLEOTIDE SEQUENCE [LARGE SCALE GENOMIC DNA]</scope>
    <source>
        <strain evidence="4 5">YL5-2</strain>
    </source>
</reference>
<evidence type="ECO:0000313" key="5">
    <source>
        <dbReference type="Proteomes" id="UP000218896"/>
    </source>
</evidence>
<evidence type="ECO:0000259" key="3">
    <source>
        <dbReference type="PROSITE" id="PS50977"/>
    </source>
</evidence>
<dbReference type="InterPro" id="IPR001647">
    <property type="entry name" value="HTH_TetR"/>
</dbReference>
<dbReference type="RefSeq" id="WP_095615878.1">
    <property type="nucleotide sequence ID" value="NZ_NSKD01000001.1"/>
</dbReference>
<dbReference type="Pfam" id="PF00440">
    <property type="entry name" value="TetR_N"/>
    <property type="match status" value="1"/>
</dbReference>
<dbReference type="Gene3D" id="1.10.357.10">
    <property type="entry name" value="Tetracycline Repressor, domain 2"/>
    <property type="match status" value="1"/>
</dbReference>
<dbReference type="PANTHER" id="PTHR43479">
    <property type="entry name" value="ACREF/ENVCD OPERON REPRESSOR-RELATED"/>
    <property type="match status" value="1"/>
</dbReference>
<dbReference type="EMBL" id="NSKD01000001">
    <property type="protein sequence ID" value="PAU81777.1"/>
    <property type="molecule type" value="Genomic_DNA"/>
</dbReference>
<organism evidence="4 5">
    <name type="scientific">Halovibrio salipaludis</name>
    <dbReference type="NCBI Taxonomy" id="2032626"/>
    <lineage>
        <taxon>Bacteria</taxon>
        <taxon>Pseudomonadati</taxon>
        <taxon>Pseudomonadota</taxon>
        <taxon>Gammaproteobacteria</taxon>
        <taxon>Oceanospirillales</taxon>
        <taxon>Halomonadaceae</taxon>
        <taxon>Halovibrio</taxon>
    </lineage>
</organism>
<dbReference type="InterPro" id="IPR025722">
    <property type="entry name" value="TetR"/>
</dbReference>
<sequence length="230" mass="27018">MKTRDRILKASLQLFNEQGERNVTTNHIAAHLGISPGNLYYHFRNKADIIYSLFVQYRGLVDRYLKVPRNRTLTVEDKMFYLESVFDGLWHYRFFHRDLEYLLTMDERLRHDYREFTFHCLGEIRAVLKGLQEAGILRPHSEQEHEAMALNVWLVVTNWMAFLKTASADGGSDGNTQRELKQGIYQVLTLEMPYLTEAYYERVTAIREQYRPDLSVMEGGSRAEEPDLSV</sequence>
<evidence type="ECO:0000256" key="1">
    <source>
        <dbReference type="ARBA" id="ARBA00023125"/>
    </source>
</evidence>
<keyword evidence="1 2" id="KW-0238">DNA-binding</keyword>
<dbReference type="Pfam" id="PF13972">
    <property type="entry name" value="TetR"/>
    <property type="match status" value="1"/>
</dbReference>
<dbReference type="GO" id="GO:0003677">
    <property type="term" value="F:DNA binding"/>
    <property type="evidence" value="ECO:0007669"/>
    <property type="project" value="UniProtKB-UniRule"/>
</dbReference>
<evidence type="ECO:0000313" key="4">
    <source>
        <dbReference type="EMBL" id="PAU81777.1"/>
    </source>
</evidence>
<protein>
    <submittedName>
        <fullName evidence="4">TetR family transcriptional regulator</fullName>
    </submittedName>
</protein>
<feature type="domain" description="HTH tetR-type" evidence="3">
    <location>
        <begin position="1"/>
        <end position="61"/>
    </location>
</feature>
<dbReference type="SUPFAM" id="SSF46689">
    <property type="entry name" value="Homeodomain-like"/>
    <property type="match status" value="1"/>
</dbReference>
<dbReference type="AlphaFoldDB" id="A0A2A2FAS1"/>
<dbReference type="InterPro" id="IPR009057">
    <property type="entry name" value="Homeodomain-like_sf"/>
</dbReference>
<feature type="DNA-binding region" description="H-T-H motif" evidence="2">
    <location>
        <begin position="24"/>
        <end position="43"/>
    </location>
</feature>
<comment type="caution">
    <text evidence="4">The sequence shown here is derived from an EMBL/GenBank/DDBJ whole genome shotgun (WGS) entry which is preliminary data.</text>
</comment>
<dbReference type="InterPro" id="IPR050624">
    <property type="entry name" value="HTH-type_Tx_Regulator"/>
</dbReference>
<dbReference type="PANTHER" id="PTHR43479:SF12">
    <property type="entry name" value="TRANSCRIPTIONAL REGULATORY PROTEIN"/>
    <property type="match status" value="1"/>
</dbReference>
<proteinExistence type="predicted"/>
<dbReference type="OrthoDB" id="5816932at2"/>